<feature type="transmembrane region" description="Helical" evidence="1">
    <location>
        <begin position="7"/>
        <end position="28"/>
    </location>
</feature>
<protein>
    <submittedName>
        <fullName evidence="2">Uncharacterized protein</fullName>
    </submittedName>
</protein>
<keyword evidence="1" id="KW-0812">Transmembrane</keyword>
<dbReference type="STRING" id="1284.SHYC_03447"/>
<dbReference type="EMBL" id="QXVO01000011">
    <property type="protein sequence ID" value="RIO46326.1"/>
    <property type="molecule type" value="Genomic_DNA"/>
</dbReference>
<sequence>MFSTYRTIIIGLLLLLLFQIYFVFYYLFGEGVNHSSPILCIISLVLAIIILSIIITVRRYFKNQ</sequence>
<dbReference type="Proteomes" id="UP000285625">
    <property type="component" value="Unassembled WGS sequence"/>
</dbReference>
<accession>A0A418JJY3</accession>
<feature type="transmembrane region" description="Helical" evidence="1">
    <location>
        <begin position="34"/>
        <end position="57"/>
    </location>
</feature>
<evidence type="ECO:0000313" key="3">
    <source>
        <dbReference type="Proteomes" id="UP000285625"/>
    </source>
</evidence>
<reference evidence="2 3" key="1">
    <citation type="journal article" date="2016" name="Front. Microbiol.">
        <title>Comprehensive Phylogenetic Analysis of Bovine Non-aureus Staphylococci Species Based on Whole-Genome Sequencing.</title>
        <authorList>
            <person name="Naushad S."/>
            <person name="Barkema H.W."/>
            <person name="Luby C."/>
            <person name="Condas L.A."/>
            <person name="Nobrega D.B."/>
            <person name="Carson D.A."/>
            <person name="De Buck J."/>
        </authorList>
    </citation>
    <scope>NUCLEOTIDE SEQUENCE [LARGE SCALE GENOMIC DNA]</scope>
    <source>
        <strain evidence="2 3">SNUC 5959</strain>
    </source>
</reference>
<dbReference type="AlphaFoldDB" id="A0A418JJY3"/>
<comment type="caution">
    <text evidence="2">The sequence shown here is derived from an EMBL/GenBank/DDBJ whole genome shotgun (WGS) entry which is preliminary data.</text>
</comment>
<keyword evidence="1" id="KW-1133">Transmembrane helix</keyword>
<organism evidence="2 3">
    <name type="scientific">Staphylococcus hyicus</name>
    <dbReference type="NCBI Taxonomy" id="1284"/>
    <lineage>
        <taxon>Bacteria</taxon>
        <taxon>Bacillati</taxon>
        <taxon>Bacillota</taxon>
        <taxon>Bacilli</taxon>
        <taxon>Bacillales</taxon>
        <taxon>Staphylococcaceae</taxon>
        <taxon>Staphylococcus</taxon>
    </lineage>
</organism>
<evidence type="ECO:0000256" key="1">
    <source>
        <dbReference type="SAM" id="Phobius"/>
    </source>
</evidence>
<proteinExistence type="predicted"/>
<keyword evidence="1" id="KW-0472">Membrane</keyword>
<gene>
    <name evidence="2" type="ORF">BUZ57_05245</name>
</gene>
<name>A0A418JJY3_STAHY</name>
<evidence type="ECO:0000313" key="2">
    <source>
        <dbReference type="EMBL" id="RIO46326.1"/>
    </source>
</evidence>